<dbReference type="EMBL" id="JNHM01000028">
    <property type="protein sequence ID" value="KDS53953.1"/>
    <property type="molecule type" value="Genomic_DNA"/>
</dbReference>
<accession>A0A069SI09</accession>
<dbReference type="SUPFAM" id="SSF51261">
    <property type="entry name" value="Duplicated hybrid motif"/>
    <property type="match status" value="1"/>
</dbReference>
<sequence length="183" mass="20639">MITKLVLFLCLFCPVPDKERAILEDALSRCSSLERIGEIMDIVERHHLEYRIPVHPPVHRFHRISSAYGWRSDPVTGQRRFHSGVDIAAELASTVHAAADGKVIYSGRKGGYGYCVMIRHAYGFVTLYGHLSACYVPEGEEVRSGKVIGFIGSSGKSTGNHLHYEVRKYGRPVRPYIRKRRGL</sequence>
<protein>
    <submittedName>
        <fullName evidence="8">Peptidase M23 family protein</fullName>
    </submittedName>
</protein>
<evidence type="ECO:0000256" key="3">
    <source>
        <dbReference type="ARBA" id="ARBA00022723"/>
    </source>
</evidence>
<proteinExistence type="predicted"/>
<evidence type="ECO:0000259" key="7">
    <source>
        <dbReference type="Pfam" id="PF01551"/>
    </source>
</evidence>
<keyword evidence="6" id="KW-0482">Metalloprotease</keyword>
<dbReference type="GO" id="GO:0004222">
    <property type="term" value="F:metalloendopeptidase activity"/>
    <property type="evidence" value="ECO:0007669"/>
    <property type="project" value="TreeGrafter"/>
</dbReference>
<evidence type="ECO:0000256" key="4">
    <source>
        <dbReference type="ARBA" id="ARBA00022801"/>
    </source>
</evidence>
<dbReference type="PATRIC" id="fig|1339352.3.peg.2287"/>
<feature type="domain" description="M23ase beta-sheet core" evidence="7">
    <location>
        <begin position="80"/>
        <end position="175"/>
    </location>
</feature>
<keyword evidence="5" id="KW-0862">Zinc</keyword>
<dbReference type="PANTHER" id="PTHR21666:SF288">
    <property type="entry name" value="CELL DIVISION PROTEIN YTFB"/>
    <property type="match status" value="1"/>
</dbReference>
<organism evidence="8 9">
    <name type="scientific">Phocaeicola vulgatus str. 3975 RP4</name>
    <dbReference type="NCBI Taxonomy" id="1339352"/>
    <lineage>
        <taxon>Bacteria</taxon>
        <taxon>Pseudomonadati</taxon>
        <taxon>Bacteroidota</taxon>
        <taxon>Bacteroidia</taxon>
        <taxon>Bacteroidales</taxon>
        <taxon>Bacteroidaceae</taxon>
        <taxon>Phocaeicola</taxon>
    </lineage>
</organism>
<dbReference type="InterPro" id="IPR050570">
    <property type="entry name" value="Cell_wall_metabolism_enzyme"/>
</dbReference>
<dbReference type="FunFam" id="2.70.70.10:FF:000006">
    <property type="entry name" value="M23 family peptidase"/>
    <property type="match status" value="1"/>
</dbReference>
<dbReference type="GO" id="GO:0006508">
    <property type="term" value="P:proteolysis"/>
    <property type="evidence" value="ECO:0007669"/>
    <property type="project" value="UniProtKB-KW"/>
</dbReference>
<evidence type="ECO:0000313" key="8">
    <source>
        <dbReference type="EMBL" id="KDS53953.1"/>
    </source>
</evidence>
<dbReference type="GO" id="GO:0046872">
    <property type="term" value="F:metal ion binding"/>
    <property type="evidence" value="ECO:0007669"/>
    <property type="project" value="UniProtKB-KW"/>
</dbReference>
<dbReference type="Pfam" id="PF01551">
    <property type="entry name" value="Peptidase_M23"/>
    <property type="match status" value="1"/>
</dbReference>
<dbReference type="InterPro" id="IPR011055">
    <property type="entry name" value="Dup_hybrid_motif"/>
</dbReference>
<name>A0A069SI09_PHOVU</name>
<comment type="caution">
    <text evidence="8">The sequence shown here is derived from an EMBL/GenBank/DDBJ whole genome shotgun (WGS) entry which is preliminary data.</text>
</comment>
<dbReference type="Proteomes" id="UP000027661">
    <property type="component" value="Unassembled WGS sequence"/>
</dbReference>
<dbReference type="CDD" id="cd12797">
    <property type="entry name" value="M23_peptidase"/>
    <property type="match status" value="1"/>
</dbReference>
<dbReference type="Gene3D" id="2.70.70.10">
    <property type="entry name" value="Glucose Permease (Domain IIA)"/>
    <property type="match status" value="1"/>
</dbReference>
<evidence type="ECO:0000256" key="5">
    <source>
        <dbReference type="ARBA" id="ARBA00022833"/>
    </source>
</evidence>
<reference evidence="8 9" key="1">
    <citation type="submission" date="2014-04" db="EMBL/GenBank/DDBJ databases">
        <authorList>
            <person name="Sears C."/>
            <person name="Carroll K."/>
            <person name="Sack B.R."/>
            <person name="Qadri F."/>
            <person name="Myers L.L."/>
            <person name="Chung G.-T."/>
            <person name="Escheverria P."/>
            <person name="Fraser C.M."/>
            <person name="Sadzewicz L."/>
            <person name="Shefchek K.A."/>
            <person name="Tallon L."/>
            <person name="Das S.P."/>
            <person name="Daugherty S."/>
            <person name="Mongodin E.F."/>
        </authorList>
    </citation>
    <scope>NUCLEOTIDE SEQUENCE [LARGE SCALE GENOMIC DNA]</scope>
    <source>
        <strain evidence="8 9">3975 RP4</strain>
    </source>
</reference>
<dbReference type="AlphaFoldDB" id="A0A069SI09"/>
<keyword evidence="4" id="KW-0378">Hydrolase</keyword>
<evidence type="ECO:0000256" key="2">
    <source>
        <dbReference type="ARBA" id="ARBA00022670"/>
    </source>
</evidence>
<keyword evidence="2" id="KW-0645">Protease</keyword>
<evidence type="ECO:0000313" key="9">
    <source>
        <dbReference type="Proteomes" id="UP000027661"/>
    </source>
</evidence>
<evidence type="ECO:0000256" key="1">
    <source>
        <dbReference type="ARBA" id="ARBA00001947"/>
    </source>
</evidence>
<dbReference type="GeneID" id="93449184"/>
<comment type="cofactor">
    <cofactor evidence="1">
        <name>Zn(2+)</name>
        <dbReference type="ChEBI" id="CHEBI:29105"/>
    </cofactor>
</comment>
<keyword evidence="3" id="KW-0479">Metal-binding</keyword>
<dbReference type="PANTHER" id="PTHR21666">
    <property type="entry name" value="PEPTIDASE-RELATED"/>
    <property type="match status" value="1"/>
</dbReference>
<dbReference type="InterPro" id="IPR016047">
    <property type="entry name" value="M23ase_b-sheet_dom"/>
</dbReference>
<dbReference type="RefSeq" id="WP_007836045.1">
    <property type="nucleotide sequence ID" value="NZ_JNHM01000028.1"/>
</dbReference>
<gene>
    <name evidence="8" type="ORF">M099_2380</name>
</gene>
<evidence type="ECO:0000256" key="6">
    <source>
        <dbReference type="ARBA" id="ARBA00023049"/>
    </source>
</evidence>